<dbReference type="RefSeq" id="XP_033360736.1">
    <property type="nucleotide sequence ID" value="XM_033504845.1"/>
</dbReference>
<feature type="compositionally biased region" description="Acidic residues" evidence="7">
    <location>
        <begin position="7"/>
        <end position="20"/>
    </location>
</feature>
<dbReference type="EC" id="2.7.7.49" evidence="1"/>
<keyword evidence="3" id="KW-0548">Nucleotidyltransferase</keyword>
<dbReference type="SUPFAM" id="SSF57756">
    <property type="entry name" value="Retrovirus zinc finger-like domains"/>
    <property type="match status" value="1"/>
</dbReference>
<dbReference type="Gene3D" id="1.10.340.70">
    <property type="match status" value="1"/>
</dbReference>
<evidence type="ECO:0000256" key="5">
    <source>
        <dbReference type="ARBA" id="ARBA00022759"/>
    </source>
</evidence>
<feature type="region of interest" description="Disordered" evidence="7">
    <location>
        <begin position="675"/>
        <end position="703"/>
    </location>
</feature>
<dbReference type="PANTHER" id="PTHR37984">
    <property type="entry name" value="PROTEIN CBG26694"/>
    <property type="match status" value="1"/>
</dbReference>
<evidence type="ECO:0000256" key="7">
    <source>
        <dbReference type="SAM" id="MobiDB-lite"/>
    </source>
</evidence>
<keyword evidence="2" id="KW-0808">Transferase</keyword>
<evidence type="ECO:0000256" key="1">
    <source>
        <dbReference type="ARBA" id="ARBA00012493"/>
    </source>
</evidence>
<dbReference type="InterPro" id="IPR021109">
    <property type="entry name" value="Peptidase_aspartic_dom_sf"/>
</dbReference>
<dbReference type="SMART" id="SM00343">
    <property type="entry name" value="ZnF_C2HC"/>
    <property type="match status" value="2"/>
</dbReference>
<keyword evidence="4" id="KW-0540">Nuclease</keyword>
<feature type="region of interest" description="Disordered" evidence="7">
    <location>
        <begin position="1"/>
        <end position="30"/>
    </location>
</feature>
<protein>
    <recommendedName>
        <fullName evidence="1">RNA-directed DNA polymerase</fullName>
        <ecNumber evidence="1">2.7.7.49</ecNumber>
    </recommendedName>
</protein>
<dbReference type="GO" id="GO:0004190">
    <property type="term" value="F:aspartic-type endopeptidase activity"/>
    <property type="evidence" value="ECO:0007669"/>
    <property type="project" value="InterPro"/>
</dbReference>
<dbReference type="GO" id="GO:0003964">
    <property type="term" value="F:RNA-directed DNA polymerase activity"/>
    <property type="evidence" value="ECO:0007669"/>
    <property type="project" value="UniProtKB-EC"/>
</dbReference>
<dbReference type="KEGG" id="bvk:117239356"/>
<organism evidence="9 10">
    <name type="scientific">Bombus vosnesenskii</name>
    <dbReference type="NCBI Taxonomy" id="207650"/>
    <lineage>
        <taxon>Eukaryota</taxon>
        <taxon>Metazoa</taxon>
        <taxon>Ecdysozoa</taxon>
        <taxon>Arthropoda</taxon>
        <taxon>Hexapoda</taxon>
        <taxon>Insecta</taxon>
        <taxon>Pterygota</taxon>
        <taxon>Neoptera</taxon>
        <taxon>Endopterygota</taxon>
        <taxon>Hymenoptera</taxon>
        <taxon>Apocrita</taxon>
        <taxon>Aculeata</taxon>
        <taxon>Apoidea</taxon>
        <taxon>Anthophila</taxon>
        <taxon>Apidae</taxon>
        <taxon>Bombus</taxon>
        <taxon>Pyrobombus</taxon>
    </lineage>
</organism>
<dbReference type="Pfam" id="PF17921">
    <property type="entry name" value="Integrase_H2C2"/>
    <property type="match status" value="1"/>
</dbReference>
<dbReference type="GO" id="GO:0008270">
    <property type="term" value="F:zinc ion binding"/>
    <property type="evidence" value="ECO:0007669"/>
    <property type="project" value="InterPro"/>
</dbReference>
<dbReference type="SUPFAM" id="SSF50630">
    <property type="entry name" value="Acid proteases"/>
    <property type="match status" value="1"/>
</dbReference>
<dbReference type="Proteomes" id="UP000504631">
    <property type="component" value="Unplaced"/>
</dbReference>
<dbReference type="InterPro" id="IPR036875">
    <property type="entry name" value="Znf_CCHC_sf"/>
</dbReference>
<dbReference type="PANTHER" id="PTHR37984:SF5">
    <property type="entry name" value="PROTEIN NYNRIN-LIKE"/>
    <property type="match status" value="1"/>
</dbReference>
<dbReference type="GO" id="GO:0006508">
    <property type="term" value="P:proteolysis"/>
    <property type="evidence" value="ECO:0007669"/>
    <property type="project" value="InterPro"/>
</dbReference>
<dbReference type="GeneID" id="117239356"/>
<keyword evidence="9" id="KW-1185">Reference proteome</keyword>
<evidence type="ECO:0000256" key="2">
    <source>
        <dbReference type="ARBA" id="ARBA00022679"/>
    </source>
</evidence>
<dbReference type="Gene3D" id="3.10.10.10">
    <property type="entry name" value="HIV Type 1 Reverse Transcriptase, subunit A, domain 1"/>
    <property type="match status" value="1"/>
</dbReference>
<sequence>MDGNDISSEEESDDESEDEDDKKNTRGYKRDTRRVYQDRDEYCRRACVGSTLSFRDVEDALESFSGDKGENVERWFESFEEVADTCMWSGSAKIFASFECHARTWHELKRGLVKEFSRKVNSRQVHQKLEETKKESDEACLAYMYRMLEIASHVDMEEEAKVEYIVDGIIDDENNKAVLYGATSIKELRKRLVMYEEQKSRRAKSIVKPAKTQKNGKPSQSVDAMKKRRCFICDSEDHLSVKCPERGEGVRCFECSGFGHIAARCTARPKETCVVSRSEKGKYVKDVSIDGCRFVSLVDTGSDFTFIRADEYARLGSPPLGNCKLRFDGFGSAGNSTWGEFTRVMTVDGYDFTVILHVVSNKVMTRHSLLLGTDFLDQVELRVKRGEVTFLRLDDQTDGHEDAPDVLRVNAIEQSDEIDLSHVREPHYREAIRDIIKGYRPEKKRDVGITAKIVLKSDKPVARRLRRLAPSERKEEDDLMEVWTNEGVIKSSDSEYASPIGIVRKKDLCVRVARWALLLGEFKYQVCHRPGKSMQHVDAPSRNPLPSTMYVTESEDGLIARLRRAQNKDIEVRRILDAATCSQADGQVVRNNILYKECKDDVLIVVSKAMRAQVVRQAHERGHFEVTKTEAMVKKDFWFKGLREKVEHVVSNCLDCSLTERNIGKLEGNLRNYKKRRKRAKQYRSKDPHTPRFYETLGPKRRK</sequence>
<gene>
    <name evidence="10" type="primary">LOC117239356</name>
</gene>
<dbReference type="GO" id="GO:0004519">
    <property type="term" value="F:endonuclease activity"/>
    <property type="evidence" value="ECO:0007669"/>
    <property type="project" value="UniProtKB-KW"/>
</dbReference>
<evidence type="ECO:0000259" key="8">
    <source>
        <dbReference type="PROSITE" id="PS50175"/>
    </source>
</evidence>
<reference evidence="10" key="1">
    <citation type="submission" date="2025-08" db="UniProtKB">
        <authorList>
            <consortium name="RefSeq"/>
        </authorList>
    </citation>
    <scope>IDENTIFICATION</scope>
    <source>
        <tissue evidence="10">Muscle</tissue>
    </source>
</reference>
<dbReference type="InterPro" id="IPR001878">
    <property type="entry name" value="Znf_CCHC"/>
</dbReference>
<keyword evidence="5" id="KW-0255">Endonuclease</keyword>
<evidence type="ECO:0000313" key="9">
    <source>
        <dbReference type="Proteomes" id="UP000504631"/>
    </source>
</evidence>
<dbReference type="InterPro" id="IPR050951">
    <property type="entry name" value="Retrovirus_Pol_polyprotein"/>
</dbReference>
<dbReference type="PROSITE" id="PS50175">
    <property type="entry name" value="ASP_PROT_RETROV"/>
    <property type="match status" value="1"/>
</dbReference>
<evidence type="ECO:0000256" key="4">
    <source>
        <dbReference type="ARBA" id="ARBA00022722"/>
    </source>
</evidence>
<feature type="domain" description="Peptidase A2" evidence="8">
    <location>
        <begin position="294"/>
        <end position="375"/>
    </location>
</feature>
<dbReference type="InterPro" id="IPR043502">
    <property type="entry name" value="DNA/RNA_pol_sf"/>
</dbReference>
<accession>A0A6J3L833</accession>
<evidence type="ECO:0000313" key="10">
    <source>
        <dbReference type="RefSeq" id="XP_033360736.1"/>
    </source>
</evidence>
<evidence type="ECO:0000256" key="6">
    <source>
        <dbReference type="ARBA" id="ARBA00022801"/>
    </source>
</evidence>
<dbReference type="CDD" id="cd00303">
    <property type="entry name" value="retropepsin_like"/>
    <property type="match status" value="1"/>
</dbReference>
<dbReference type="InterPro" id="IPR041588">
    <property type="entry name" value="Integrase_H2C2"/>
</dbReference>
<feature type="compositionally biased region" description="Basic and acidic residues" evidence="7">
    <location>
        <begin position="21"/>
        <end position="30"/>
    </location>
</feature>
<dbReference type="AlphaFoldDB" id="A0A6J3L833"/>
<dbReference type="GO" id="GO:0003676">
    <property type="term" value="F:nucleic acid binding"/>
    <property type="evidence" value="ECO:0007669"/>
    <property type="project" value="InterPro"/>
</dbReference>
<proteinExistence type="predicted"/>
<dbReference type="Gene3D" id="4.10.60.10">
    <property type="entry name" value="Zinc finger, CCHC-type"/>
    <property type="match status" value="1"/>
</dbReference>
<keyword evidence="6" id="KW-0378">Hydrolase</keyword>
<dbReference type="SUPFAM" id="SSF56672">
    <property type="entry name" value="DNA/RNA polymerases"/>
    <property type="match status" value="1"/>
</dbReference>
<name>A0A6J3L833_9HYME</name>
<dbReference type="Gene3D" id="2.40.70.10">
    <property type="entry name" value="Acid Proteases"/>
    <property type="match status" value="1"/>
</dbReference>
<evidence type="ECO:0000256" key="3">
    <source>
        <dbReference type="ARBA" id="ARBA00022695"/>
    </source>
</evidence>
<dbReference type="InterPro" id="IPR001995">
    <property type="entry name" value="Peptidase_A2_cat"/>
</dbReference>